<keyword evidence="2" id="KW-1185">Reference proteome</keyword>
<gene>
    <name evidence="1" type="ORF">H206_02432</name>
</gene>
<comment type="caution">
    <text evidence="1">The sequence shown here is derived from an EMBL/GenBank/DDBJ whole genome shotgun (WGS) entry which is preliminary data.</text>
</comment>
<protein>
    <submittedName>
        <fullName evidence="1">Uncharacterized protein</fullName>
    </submittedName>
</protein>
<evidence type="ECO:0000313" key="1">
    <source>
        <dbReference type="EMBL" id="RWX43796.1"/>
    </source>
</evidence>
<proteinExistence type="predicted"/>
<evidence type="ECO:0000313" key="2">
    <source>
        <dbReference type="Proteomes" id="UP000287853"/>
    </source>
</evidence>
<dbReference type="InterPro" id="IPR045944">
    <property type="entry name" value="DUF6364"/>
</dbReference>
<name>A0A3S4T5Z4_9BACT</name>
<accession>A0A3S4T5Z4</accession>
<dbReference type="Proteomes" id="UP000287853">
    <property type="component" value="Unassembled WGS sequence"/>
</dbReference>
<organism evidence="1 2">
    <name type="scientific">Candidatus Electrothrix aarhusensis</name>
    <dbReference type="NCBI Taxonomy" id="1859131"/>
    <lineage>
        <taxon>Bacteria</taxon>
        <taxon>Pseudomonadati</taxon>
        <taxon>Thermodesulfobacteriota</taxon>
        <taxon>Desulfobulbia</taxon>
        <taxon>Desulfobulbales</taxon>
        <taxon>Desulfobulbaceae</taxon>
        <taxon>Candidatus Electrothrix</taxon>
    </lineage>
</organism>
<dbReference type="Pfam" id="PF19891">
    <property type="entry name" value="DUF6364"/>
    <property type="match status" value="1"/>
</dbReference>
<dbReference type="AlphaFoldDB" id="A0A3S4T5Z4"/>
<reference evidence="1 2" key="1">
    <citation type="submission" date="2017-01" db="EMBL/GenBank/DDBJ databases">
        <title>The cable genome- insights into the physiology and evolution of filamentous bacteria capable of sulfide oxidation via long distance electron transfer.</title>
        <authorList>
            <person name="Schreiber L."/>
            <person name="Bjerg J.T."/>
            <person name="Boggild A."/>
            <person name="Van De Vossenberg J."/>
            <person name="Meysman F."/>
            <person name="Nielsen L.P."/>
            <person name="Schramm A."/>
            <person name="Kjeldsen K.U."/>
        </authorList>
    </citation>
    <scope>NUCLEOTIDE SEQUENCE [LARGE SCALE GENOMIC DNA]</scope>
    <source>
        <strain evidence="1">MCF</strain>
    </source>
</reference>
<dbReference type="EMBL" id="MTKO01000109">
    <property type="protein sequence ID" value="RWX43796.1"/>
    <property type="molecule type" value="Genomic_DNA"/>
</dbReference>
<sequence length="60" mass="6902">MNAKLTLKMDDTVIASAKRFARTHHTSLSKLAETYFKTITREAAPQKKSLRSSWRACRFT</sequence>